<dbReference type="STRING" id="371731.Rsw2DRAFT_2048"/>
<evidence type="ECO:0000313" key="2">
    <source>
        <dbReference type="Proteomes" id="UP000010121"/>
    </source>
</evidence>
<dbReference type="Proteomes" id="UP000010121">
    <property type="component" value="Unassembled WGS sequence"/>
</dbReference>
<reference evidence="1 2" key="1">
    <citation type="submission" date="2009-08" db="EMBL/GenBank/DDBJ databases">
        <title>The draft genome of Rhodobacter sp. SW2.</title>
        <authorList>
            <consortium name="US DOE Joint Genome Institute (JGI-PGF)"/>
            <person name="Lucas S."/>
            <person name="Copeland A."/>
            <person name="Lapidus A."/>
            <person name="Glavina del Rio T."/>
            <person name="Tice H."/>
            <person name="Bruce D."/>
            <person name="Goodwin L."/>
            <person name="Pitluck S."/>
            <person name="Larimer F."/>
            <person name="Land M.L."/>
            <person name="Hauser L."/>
            <person name="Emerson D."/>
        </authorList>
    </citation>
    <scope>NUCLEOTIDE SEQUENCE [LARGE SCALE GENOMIC DNA]</scope>
    <source>
        <strain evidence="1 2">SW2</strain>
    </source>
</reference>
<name>C8S1X0_9RHOB</name>
<dbReference type="RefSeq" id="WP_008030643.1">
    <property type="nucleotide sequence ID" value="NZ_ACYY01000012.1"/>
</dbReference>
<dbReference type="EMBL" id="ACYY01000012">
    <property type="protein sequence ID" value="EEW25068.1"/>
    <property type="molecule type" value="Genomic_DNA"/>
</dbReference>
<comment type="caution">
    <text evidence="1">The sequence shown here is derived from an EMBL/GenBank/DDBJ whole genome shotgun (WGS) entry which is preliminary data.</text>
</comment>
<dbReference type="eggNOG" id="COG4705">
    <property type="taxonomic scope" value="Bacteria"/>
</dbReference>
<sequence length="214" mass="21460">MKQLLLATALIVLPVGAFTAFNLYLTGPGVAATSTTAAPGLGDMSAFSAIVTDVQTIAATGNLAAAKVRIKDFETTWDDQATSLRALDGNAWGTIDDAADAALAALRAGTPDAANVDATLTALQATLTTPIATSAASVDAVLVAGIAVTDANGRALPCEVMLKSVADGLATAKLSDADHAAAVGFQTKALERCNADDDQRADGFSAQALALVAK</sequence>
<organism evidence="1 2">
    <name type="scientific">Rhodobacter ferrooxidans</name>
    <dbReference type="NCBI Taxonomy" id="371731"/>
    <lineage>
        <taxon>Bacteria</taxon>
        <taxon>Pseudomonadati</taxon>
        <taxon>Pseudomonadota</taxon>
        <taxon>Alphaproteobacteria</taxon>
        <taxon>Rhodobacterales</taxon>
        <taxon>Rhodobacter group</taxon>
        <taxon>Rhodobacter</taxon>
    </lineage>
</organism>
<gene>
    <name evidence="1" type="ORF">Rsw2DRAFT_2048</name>
</gene>
<proteinExistence type="predicted"/>
<accession>C8S1X0</accession>
<dbReference type="AlphaFoldDB" id="C8S1X0"/>
<evidence type="ECO:0000313" key="1">
    <source>
        <dbReference type="EMBL" id="EEW25068.1"/>
    </source>
</evidence>
<keyword evidence="2" id="KW-1185">Reference proteome</keyword>
<protein>
    <submittedName>
        <fullName evidence="1">Uncharacterized protein</fullName>
    </submittedName>
</protein>